<dbReference type="GeneID" id="14905796"/>
<evidence type="ECO:0000256" key="4">
    <source>
        <dbReference type="ARBA" id="ARBA00022719"/>
    </source>
</evidence>
<dbReference type="Gene3D" id="3.50.50.100">
    <property type="match status" value="1"/>
</dbReference>
<proteinExistence type="inferred from homology"/>
<sequence length="342" mass="39802">MKFNTLTINQQQHQDQKLTFKEQKVQINIYFQKKILIKKGMQEALDDPNCPVGSIYWKDYAVKFSKLVENFQGGNVIFTEPQQPIKCGGAPQKIMYLTEHRFRNKGIRKRCHIEFQKCPAVVFGVPKYSEALTKLIAEKDITLKLKSKLIEIKPKERIAVFEDQDTKQLTERQFDLLHVVPPQKAPNYIQESDLGDASGFCDVDKYTFIHKKYKNVWSIGDSSNLPTSKTAAAVMSQTPVLAQNILHMWRDNQSESSLPRKYQGYTSCPIFTGDYKLILAEFKYDAVVDETFYSNQDKPHYAFYLLKKYFFPFAYWNFVPRGIWYGRQGILPHFSNHLTGIF</sequence>
<keyword evidence="8" id="KW-0496">Mitochondrion</keyword>
<dbReference type="PANTHER" id="PTHR10632:SF2">
    <property type="entry name" value="SULFIDE:QUINONE OXIDOREDUCTASE, MITOCHONDRIAL"/>
    <property type="match status" value="1"/>
</dbReference>
<dbReference type="EMBL" id="GL984117">
    <property type="protein sequence ID" value="EGR29692.1"/>
    <property type="molecule type" value="Genomic_DNA"/>
</dbReference>
<dbReference type="InterPro" id="IPR036188">
    <property type="entry name" value="FAD/NAD-bd_sf"/>
</dbReference>
<keyword evidence="3" id="KW-0285">Flavoprotein</keyword>
<evidence type="ECO:0000313" key="12">
    <source>
        <dbReference type="Proteomes" id="UP000008983"/>
    </source>
</evidence>
<keyword evidence="5" id="KW-0274">FAD</keyword>
<evidence type="ECO:0000256" key="8">
    <source>
        <dbReference type="ARBA" id="ARBA00023128"/>
    </source>
</evidence>
<dbReference type="STRING" id="857967.G0QYL8"/>
<dbReference type="InParanoid" id="G0QYL8"/>
<organism evidence="11 12">
    <name type="scientific">Ichthyophthirius multifiliis</name>
    <name type="common">White spot disease agent</name>
    <name type="synonym">Ich</name>
    <dbReference type="NCBI Taxonomy" id="5932"/>
    <lineage>
        <taxon>Eukaryota</taxon>
        <taxon>Sar</taxon>
        <taxon>Alveolata</taxon>
        <taxon>Ciliophora</taxon>
        <taxon>Intramacronucleata</taxon>
        <taxon>Oligohymenophorea</taxon>
        <taxon>Hymenostomatida</taxon>
        <taxon>Ophryoglenina</taxon>
        <taxon>Ichthyophthirius</taxon>
    </lineage>
</organism>
<dbReference type="AlphaFoldDB" id="G0QYL8"/>
<evidence type="ECO:0000256" key="10">
    <source>
        <dbReference type="ARBA" id="ARBA00070160"/>
    </source>
</evidence>
<dbReference type="OMA" id="YRCAPAP"/>
<dbReference type="InterPro" id="IPR015904">
    <property type="entry name" value="Sulphide_quinone_reductase"/>
</dbReference>
<dbReference type="FunFam" id="3.50.50.60:FF:000034">
    <property type="entry name" value="sulfide:quinone oxidoreductase, mitochondrial"/>
    <property type="match status" value="1"/>
</dbReference>
<evidence type="ECO:0000256" key="5">
    <source>
        <dbReference type="ARBA" id="ARBA00022827"/>
    </source>
</evidence>
<evidence type="ECO:0000256" key="6">
    <source>
        <dbReference type="ARBA" id="ARBA00022946"/>
    </source>
</evidence>
<dbReference type="eggNOG" id="KOG3851">
    <property type="taxonomic scope" value="Eukaryota"/>
</dbReference>
<dbReference type="OrthoDB" id="5376590at2759"/>
<protein>
    <recommendedName>
        <fullName evidence="10">Sulfide:quinone oxidoreductase, mitochondrial</fullName>
    </recommendedName>
</protein>
<dbReference type="GO" id="GO:0070224">
    <property type="term" value="F:sulfide:quinone oxidoreductase activity"/>
    <property type="evidence" value="ECO:0007669"/>
    <property type="project" value="TreeGrafter"/>
</dbReference>
<dbReference type="GO" id="GO:0070221">
    <property type="term" value="P:sulfide oxidation, using sulfide:quinone oxidoreductase"/>
    <property type="evidence" value="ECO:0007669"/>
    <property type="project" value="TreeGrafter"/>
</dbReference>
<evidence type="ECO:0000313" key="11">
    <source>
        <dbReference type="EMBL" id="EGR29692.1"/>
    </source>
</evidence>
<dbReference type="GO" id="GO:0048038">
    <property type="term" value="F:quinone binding"/>
    <property type="evidence" value="ECO:0007669"/>
    <property type="project" value="UniProtKB-KW"/>
</dbReference>
<comment type="subcellular location">
    <subcellularLocation>
        <location evidence="2">Mitochondrion</location>
    </subcellularLocation>
</comment>
<evidence type="ECO:0000256" key="7">
    <source>
        <dbReference type="ARBA" id="ARBA00023002"/>
    </source>
</evidence>
<dbReference type="SUPFAM" id="SSF51905">
    <property type="entry name" value="FAD/NAD(P)-binding domain"/>
    <property type="match status" value="1"/>
</dbReference>
<comment type="cofactor">
    <cofactor evidence="1">
        <name>FAD</name>
        <dbReference type="ChEBI" id="CHEBI:57692"/>
    </cofactor>
</comment>
<keyword evidence="12" id="KW-1185">Reference proteome</keyword>
<dbReference type="PANTHER" id="PTHR10632">
    <property type="entry name" value="SULFIDE:QUINONE OXIDOREDUCTASE"/>
    <property type="match status" value="1"/>
</dbReference>
<accession>G0QYL8</accession>
<dbReference type="GO" id="GO:0071949">
    <property type="term" value="F:FAD binding"/>
    <property type="evidence" value="ECO:0007669"/>
    <property type="project" value="TreeGrafter"/>
</dbReference>
<dbReference type="GO" id="GO:0005739">
    <property type="term" value="C:mitochondrion"/>
    <property type="evidence" value="ECO:0007669"/>
    <property type="project" value="UniProtKB-SubCell"/>
</dbReference>
<comment type="similarity">
    <text evidence="9">Belongs to the SQRD family.</text>
</comment>
<keyword evidence="4" id="KW-0874">Quinone</keyword>
<dbReference type="Proteomes" id="UP000008983">
    <property type="component" value="Unassembled WGS sequence"/>
</dbReference>
<evidence type="ECO:0000256" key="2">
    <source>
        <dbReference type="ARBA" id="ARBA00004173"/>
    </source>
</evidence>
<gene>
    <name evidence="11" type="ORF">IMG5_150610</name>
</gene>
<name>G0QYL8_ICHMU</name>
<evidence type="ECO:0000256" key="1">
    <source>
        <dbReference type="ARBA" id="ARBA00001974"/>
    </source>
</evidence>
<evidence type="ECO:0000256" key="9">
    <source>
        <dbReference type="ARBA" id="ARBA00060891"/>
    </source>
</evidence>
<dbReference type="RefSeq" id="XP_004030928.1">
    <property type="nucleotide sequence ID" value="XM_004030880.1"/>
</dbReference>
<reference evidence="11 12" key="1">
    <citation type="submission" date="2011-07" db="EMBL/GenBank/DDBJ databases">
        <authorList>
            <person name="Coyne R."/>
            <person name="Brami D."/>
            <person name="Johnson J."/>
            <person name="Hostetler J."/>
            <person name="Hannick L."/>
            <person name="Clark T."/>
            <person name="Cassidy-Hanley D."/>
            <person name="Inman J."/>
        </authorList>
    </citation>
    <scope>NUCLEOTIDE SEQUENCE [LARGE SCALE GENOMIC DNA]</scope>
    <source>
        <strain evidence="11 12">G5</strain>
    </source>
</reference>
<evidence type="ECO:0000256" key="3">
    <source>
        <dbReference type="ARBA" id="ARBA00022630"/>
    </source>
</evidence>
<keyword evidence="6" id="KW-0809">Transit peptide</keyword>
<keyword evidence="7" id="KW-0560">Oxidoreductase</keyword>